<proteinExistence type="predicted"/>
<feature type="compositionally biased region" description="Polar residues" evidence="1">
    <location>
        <begin position="303"/>
        <end position="349"/>
    </location>
</feature>
<feature type="region of interest" description="Disordered" evidence="1">
    <location>
        <begin position="303"/>
        <end position="375"/>
    </location>
</feature>
<dbReference type="AlphaFoldDB" id="A0A5C3LZL7"/>
<feature type="compositionally biased region" description="Basic and acidic residues" evidence="1">
    <location>
        <begin position="355"/>
        <end position="375"/>
    </location>
</feature>
<keyword evidence="4" id="KW-1185">Reference proteome</keyword>
<dbReference type="STRING" id="68775.A0A5C3LZL7"/>
<evidence type="ECO:0008006" key="5">
    <source>
        <dbReference type="Google" id="ProtNLM"/>
    </source>
</evidence>
<feature type="transmembrane region" description="Helical" evidence="2">
    <location>
        <begin position="98"/>
        <end position="119"/>
    </location>
</feature>
<evidence type="ECO:0000313" key="4">
    <source>
        <dbReference type="Proteomes" id="UP000308652"/>
    </source>
</evidence>
<gene>
    <name evidence="3" type="ORF">BDQ12DRAFT_650965</name>
</gene>
<reference evidence="3 4" key="1">
    <citation type="journal article" date="2019" name="Nat. Ecol. Evol.">
        <title>Megaphylogeny resolves global patterns of mushroom evolution.</title>
        <authorList>
            <person name="Varga T."/>
            <person name="Krizsan K."/>
            <person name="Foldi C."/>
            <person name="Dima B."/>
            <person name="Sanchez-Garcia M."/>
            <person name="Sanchez-Ramirez S."/>
            <person name="Szollosi G.J."/>
            <person name="Szarkandi J.G."/>
            <person name="Papp V."/>
            <person name="Albert L."/>
            <person name="Andreopoulos W."/>
            <person name="Angelini C."/>
            <person name="Antonin V."/>
            <person name="Barry K.W."/>
            <person name="Bougher N.L."/>
            <person name="Buchanan P."/>
            <person name="Buyck B."/>
            <person name="Bense V."/>
            <person name="Catcheside P."/>
            <person name="Chovatia M."/>
            <person name="Cooper J."/>
            <person name="Damon W."/>
            <person name="Desjardin D."/>
            <person name="Finy P."/>
            <person name="Geml J."/>
            <person name="Haridas S."/>
            <person name="Hughes K."/>
            <person name="Justo A."/>
            <person name="Karasinski D."/>
            <person name="Kautmanova I."/>
            <person name="Kiss B."/>
            <person name="Kocsube S."/>
            <person name="Kotiranta H."/>
            <person name="LaButti K.M."/>
            <person name="Lechner B.E."/>
            <person name="Liimatainen K."/>
            <person name="Lipzen A."/>
            <person name="Lukacs Z."/>
            <person name="Mihaltcheva S."/>
            <person name="Morgado L.N."/>
            <person name="Niskanen T."/>
            <person name="Noordeloos M.E."/>
            <person name="Ohm R.A."/>
            <person name="Ortiz-Santana B."/>
            <person name="Ovrebo C."/>
            <person name="Racz N."/>
            <person name="Riley R."/>
            <person name="Savchenko A."/>
            <person name="Shiryaev A."/>
            <person name="Soop K."/>
            <person name="Spirin V."/>
            <person name="Szebenyi C."/>
            <person name="Tomsovsky M."/>
            <person name="Tulloss R.E."/>
            <person name="Uehling J."/>
            <person name="Grigoriev I.V."/>
            <person name="Vagvolgyi C."/>
            <person name="Papp T."/>
            <person name="Martin F.M."/>
            <person name="Miettinen O."/>
            <person name="Hibbett D.S."/>
            <person name="Nagy L.G."/>
        </authorList>
    </citation>
    <scope>NUCLEOTIDE SEQUENCE [LARGE SCALE GENOMIC DNA]</scope>
    <source>
        <strain evidence="3 4">CBS 166.37</strain>
    </source>
</reference>
<keyword evidence="2" id="KW-0472">Membrane</keyword>
<evidence type="ECO:0000256" key="1">
    <source>
        <dbReference type="SAM" id="MobiDB-lite"/>
    </source>
</evidence>
<accession>A0A5C3LZL7</accession>
<feature type="transmembrane region" description="Helical" evidence="2">
    <location>
        <begin position="131"/>
        <end position="153"/>
    </location>
</feature>
<sequence length="375" mass="41545">MSTPALEDLPNPFTPLAFLEPTLANQFEVSRYLYAVTLGIYIWDTAINLGNDYQLLFKHRVRYPTVVYYASRVTTLAYILTCFIFQVGHVEHCQALQYALGVCNILSTGTSSMLFLMRIQAVFHGSKTVRMIFFILWLSVTGAAISVPIGISGAHIGPTKSCINTRIAEYTEVTAIFGMLNDTAVFLAISYRILSYSLVEESLRARVKTFFGRGRLPIVSRLLLQGGQQYYLIAACGNIVLLVLVKLPDVPQVYHGMCSIPVLAINNLMACIVFRKVKFGLISNDGSTLTTINYNSTFHAKSVESTHPSHQSTHMRLHSNNGRSSFTLASERSNANQMATTKTYQTDGSTPVEGISKEPQRCDEEGSHTGLEDKV</sequence>
<dbReference type="EMBL" id="ML213602">
    <property type="protein sequence ID" value="TFK38669.1"/>
    <property type="molecule type" value="Genomic_DNA"/>
</dbReference>
<feature type="transmembrane region" description="Helical" evidence="2">
    <location>
        <begin position="230"/>
        <end position="247"/>
    </location>
</feature>
<evidence type="ECO:0000313" key="3">
    <source>
        <dbReference type="EMBL" id="TFK38669.1"/>
    </source>
</evidence>
<evidence type="ECO:0000256" key="2">
    <source>
        <dbReference type="SAM" id="Phobius"/>
    </source>
</evidence>
<protein>
    <recommendedName>
        <fullName evidence="5">G-protein coupled receptors family 1 profile domain-containing protein</fullName>
    </recommendedName>
</protein>
<keyword evidence="2" id="KW-0812">Transmembrane</keyword>
<feature type="transmembrane region" description="Helical" evidence="2">
    <location>
        <begin position="66"/>
        <end position="86"/>
    </location>
</feature>
<feature type="transmembrane region" description="Helical" evidence="2">
    <location>
        <begin position="173"/>
        <end position="194"/>
    </location>
</feature>
<organism evidence="3 4">
    <name type="scientific">Crucibulum laeve</name>
    <dbReference type="NCBI Taxonomy" id="68775"/>
    <lineage>
        <taxon>Eukaryota</taxon>
        <taxon>Fungi</taxon>
        <taxon>Dikarya</taxon>
        <taxon>Basidiomycota</taxon>
        <taxon>Agaricomycotina</taxon>
        <taxon>Agaricomycetes</taxon>
        <taxon>Agaricomycetidae</taxon>
        <taxon>Agaricales</taxon>
        <taxon>Agaricineae</taxon>
        <taxon>Nidulariaceae</taxon>
        <taxon>Crucibulum</taxon>
    </lineage>
</organism>
<keyword evidence="2" id="KW-1133">Transmembrane helix</keyword>
<feature type="transmembrane region" description="Helical" evidence="2">
    <location>
        <begin position="253"/>
        <end position="274"/>
    </location>
</feature>
<dbReference type="Proteomes" id="UP000308652">
    <property type="component" value="Unassembled WGS sequence"/>
</dbReference>
<name>A0A5C3LZL7_9AGAR</name>
<dbReference type="OrthoDB" id="3038990at2759"/>